<accession>A0AA89BYS1</accession>
<comment type="caution">
    <text evidence="2">The sequence shown here is derived from an EMBL/GenBank/DDBJ whole genome shotgun (WGS) entry which is preliminary data.</text>
</comment>
<evidence type="ECO:0000313" key="3">
    <source>
        <dbReference type="Proteomes" id="UP001186944"/>
    </source>
</evidence>
<dbReference type="EMBL" id="VSWD01000005">
    <property type="protein sequence ID" value="KAK3101655.1"/>
    <property type="molecule type" value="Genomic_DNA"/>
</dbReference>
<dbReference type="Pfam" id="PF08592">
    <property type="entry name" value="Anthrone_oxy"/>
    <property type="match status" value="1"/>
</dbReference>
<name>A0AA89BYS1_PINIB</name>
<reference evidence="2" key="1">
    <citation type="submission" date="2019-08" db="EMBL/GenBank/DDBJ databases">
        <title>The improved chromosome-level genome for the pearl oyster Pinctada fucata martensii using PacBio sequencing and Hi-C.</title>
        <authorList>
            <person name="Zheng Z."/>
        </authorList>
    </citation>
    <scope>NUCLEOTIDE SEQUENCE</scope>
    <source>
        <strain evidence="2">ZZ-2019</strain>
        <tissue evidence="2">Adductor muscle</tissue>
    </source>
</reference>
<keyword evidence="1" id="KW-0472">Membrane</keyword>
<feature type="transmembrane region" description="Helical" evidence="1">
    <location>
        <begin position="135"/>
        <end position="154"/>
    </location>
</feature>
<keyword evidence="1" id="KW-1133">Transmembrane helix</keyword>
<organism evidence="2 3">
    <name type="scientific">Pinctada imbricata</name>
    <name type="common">Atlantic pearl-oyster</name>
    <name type="synonym">Pinctada martensii</name>
    <dbReference type="NCBI Taxonomy" id="66713"/>
    <lineage>
        <taxon>Eukaryota</taxon>
        <taxon>Metazoa</taxon>
        <taxon>Spiralia</taxon>
        <taxon>Lophotrochozoa</taxon>
        <taxon>Mollusca</taxon>
        <taxon>Bivalvia</taxon>
        <taxon>Autobranchia</taxon>
        <taxon>Pteriomorphia</taxon>
        <taxon>Pterioida</taxon>
        <taxon>Pterioidea</taxon>
        <taxon>Pteriidae</taxon>
        <taxon>Pinctada</taxon>
    </lineage>
</organism>
<protein>
    <recommendedName>
        <fullName evidence="4">DUF1772 domain-containing protein</fullName>
    </recommendedName>
</protein>
<keyword evidence="3" id="KW-1185">Reference proteome</keyword>
<sequence length="155" mass="17131">MLTLLEGLRLASALSTGYMAGSALYISVVEVPSRDGLAARPMHHQWSQSFRLAAKSMMLSGLIAGAAPTAVYFLDENCPVRNLWLVGPACFLMGSIYTFGFIIPDVKVMLDKENIEKKGETWLTKSVDTWGKKHLLRTLINGTNFTCMILAIMWS</sequence>
<evidence type="ECO:0000256" key="1">
    <source>
        <dbReference type="SAM" id="Phobius"/>
    </source>
</evidence>
<dbReference type="Proteomes" id="UP001186944">
    <property type="component" value="Unassembled WGS sequence"/>
</dbReference>
<evidence type="ECO:0000313" key="2">
    <source>
        <dbReference type="EMBL" id="KAK3101655.1"/>
    </source>
</evidence>
<dbReference type="PANTHER" id="PTHR36535:SF1">
    <property type="entry name" value="DUF1772 DOMAIN-CONTAINING PROTEIN"/>
    <property type="match status" value="1"/>
</dbReference>
<gene>
    <name evidence="2" type="ORF">FSP39_005249</name>
</gene>
<evidence type="ECO:0008006" key="4">
    <source>
        <dbReference type="Google" id="ProtNLM"/>
    </source>
</evidence>
<keyword evidence="1" id="KW-0812">Transmembrane</keyword>
<dbReference type="AlphaFoldDB" id="A0AA89BYS1"/>
<proteinExistence type="predicted"/>
<dbReference type="InterPro" id="IPR013901">
    <property type="entry name" value="Anthrone_oxy"/>
</dbReference>
<feature type="transmembrane region" description="Helical" evidence="1">
    <location>
        <begin position="83"/>
        <end position="103"/>
    </location>
</feature>
<feature type="transmembrane region" description="Helical" evidence="1">
    <location>
        <begin position="52"/>
        <end position="71"/>
    </location>
</feature>
<feature type="transmembrane region" description="Helical" evidence="1">
    <location>
        <begin position="12"/>
        <end position="31"/>
    </location>
</feature>
<dbReference type="PANTHER" id="PTHR36535">
    <property type="entry name" value="YALI0E30327P"/>
    <property type="match status" value="1"/>
</dbReference>